<keyword evidence="2" id="KW-1185">Reference proteome</keyword>
<proteinExistence type="predicted"/>
<gene>
    <name evidence="1" type="ORF">PGT21_008452</name>
</gene>
<evidence type="ECO:0000313" key="1">
    <source>
        <dbReference type="EMBL" id="KAA1118855.1"/>
    </source>
</evidence>
<protein>
    <submittedName>
        <fullName evidence="1">Uncharacterized protein</fullName>
    </submittedName>
</protein>
<dbReference type="EMBL" id="VSWC01000001">
    <property type="protein sequence ID" value="KAA1118855.1"/>
    <property type="molecule type" value="Genomic_DNA"/>
</dbReference>
<accession>A0A5B0R1C5</accession>
<reference evidence="1 2" key="1">
    <citation type="submission" date="2019-05" db="EMBL/GenBank/DDBJ databases">
        <title>Emergence of the Ug99 lineage of the wheat stem rust pathogen through somatic hybridization.</title>
        <authorList>
            <person name="Li F."/>
            <person name="Upadhyaya N.M."/>
            <person name="Sperschneider J."/>
            <person name="Matny O."/>
            <person name="Nguyen-Phuc H."/>
            <person name="Mago R."/>
            <person name="Raley C."/>
            <person name="Miller M.E."/>
            <person name="Silverstein K.A.T."/>
            <person name="Henningsen E."/>
            <person name="Hirsch C.D."/>
            <person name="Visser B."/>
            <person name="Pretorius Z.A."/>
            <person name="Steffenson B.J."/>
            <person name="Schwessinger B."/>
            <person name="Dodds P.N."/>
            <person name="Figueroa M."/>
        </authorList>
    </citation>
    <scope>NUCLEOTIDE SEQUENCE [LARGE SCALE GENOMIC DNA]</scope>
    <source>
        <strain evidence="1">21-0</strain>
    </source>
</reference>
<sequence length="55" mass="6243">MVERDNTNLRRGSPCAFGKFATRYTTGLSRRLPNQTRSVRHTVRFGWLTDGGPGF</sequence>
<dbReference type="Proteomes" id="UP000324748">
    <property type="component" value="Unassembled WGS sequence"/>
</dbReference>
<organism evidence="1 2">
    <name type="scientific">Puccinia graminis f. sp. tritici</name>
    <dbReference type="NCBI Taxonomy" id="56615"/>
    <lineage>
        <taxon>Eukaryota</taxon>
        <taxon>Fungi</taxon>
        <taxon>Dikarya</taxon>
        <taxon>Basidiomycota</taxon>
        <taxon>Pucciniomycotina</taxon>
        <taxon>Pucciniomycetes</taxon>
        <taxon>Pucciniales</taxon>
        <taxon>Pucciniaceae</taxon>
        <taxon>Puccinia</taxon>
    </lineage>
</organism>
<dbReference type="AlphaFoldDB" id="A0A5B0R1C5"/>
<name>A0A5B0R1C5_PUCGR</name>
<comment type="caution">
    <text evidence="1">The sequence shown here is derived from an EMBL/GenBank/DDBJ whole genome shotgun (WGS) entry which is preliminary data.</text>
</comment>
<evidence type="ECO:0000313" key="2">
    <source>
        <dbReference type="Proteomes" id="UP000324748"/>
    </source>
</evidence>